<organism evidence="3 4">
    <name type="scientific">Thermococcus gammatolerans (strain DSM 15229 / JCM 11827 / EJ3)</name>
    <dbReference type="NCBI Taxonomy" id="593117"/>
    <lineage>
        <taxon>Archaea</taxon>
        <taxon>Methanobacteriati</taxon>
        <taxon>Methanobacteriota</taxon>
        <taxon>Thermococci</taxon>
        <taxon>Thermococcales</taxon>
        <taxon>Thermococcaceae</taxon>
        <taxon>Thermococcus</taxon>
    </lineage>
</organism>
<dbReference type="CDD" id="cd02947">
    <property type="entry name" value="TRX_family"/>
    <property type="match status" value="1"/>
</dbReference>
<gene>
    <name evidence="3" type="ordered locus">TGAM_1636</name>
</gene>
<dbReference type="InterPro" id="IPR013766">
    <property type="entry name" value="Thioredoxin_domain"/>
</dbReference>
<evidence type="ECO:0000313" key="4">
    <source>
        <dbReference type="Proteomes" id="UP000001488"/>
    </source>
</evidence>
<sequence length="216" mass="23629">MAGMKRVVGLALLLLLSSVLFPVSASDWKFDPSLVHFYLYGAKTCPHCRHMKEVIPETYGADKFTYYELVGNSHNDEVLNNISRLIGVTGVPVIGITYNGTLVAVIEGEYKVSATPEIVETALKNNGTLLLLASGNYILPHNNTKAREIVEKLQYLFTKAGEPSETSTTPKKTHTTASETPADGTHTTTNGNDKRICGPALIIAIAMVPLFPRRRR</sequence>
<dbReference type="PaxDb" id="593117-TGAM_1636"/>
<evidence type="ECO:0000256" key="1">
    <source>
        <dbReference type="SAM" id="MobiDB-lite"/>
    </source>
</evidence>
<dbReference type="eggNOG" id="arCOG01975">
    <property type="taxonomic scope" value="Archaea"/>
</dbReference>
<name>C5A7C6_THEGJ</name>
<evidence type="ECO:0000313" key="3">
    <source>
        <dbReference type="EMBL" id="ACS34138.1"/>
    </source>
</evidence>
<dbReference type="SUPFAM" id="SSF52833">
    <property type="entry name" value="Thioredoxin-like"/>
    <property type="match status" value="1"/>
</dbReference>
<evidence type="ECO:0000259" key="2">
    <source>
        <dbReference type="PROSITE" id="PS51352"/>
    </source>
</evidence>
<dbReference type="Gene3D" id="3.40.30.10">
    <property type="entry name" value="Glutaredoxin"/>
    <property type="match status" value="1"/>
</dbReference>
<keyword evidence="4" id="KW-1185">Reference proteome</keyword>
<dbReference type="NCBIfam" id="TIGR04288">
    <property type="entry name" value="CGP_CTERM"/>
    <property type="match status" value="1"/>
</dbReference>
<reference evidence="3 4" key="1">
    <citation type="journal article" date="2007" name="Genome Biol.">
        <title>Genome analysis and genome-wide proteomics of Thermococcus gammatolerans, the most radioresistant organism known amongst the Archaea.</title>
        <authorList>
            <person name="Zivanovic Y."/>
            <person name="Armengaud J."/>
            <person name="Lagorce A."/>
            <person name="Leplat C."/>
            <person name="Guerin P."/>
            <person name="Dutertre M."/>
            <person name="Anthouard V."/>
            <person name="Forterre P."/>
            <person name="Wincker P."/>
            <person name="Confalonieri F."/>
        </authorList>
    </citation>
    <scope>NUCLEOTIDE SEQUENCE [LARGE SCALE GENOMIC DNA]</scope>
    <source>
        <strain evidence="4">DSM 15229 / JCM 11827 / EJ3</strain>
    </source>
</reference>
<dbReference type="HOGENOM" id="CLU_120800_0_0_2"/>
<dbReference type="EMBL" id="CP001398">
    <property type="protein sequence ID" value="ACS34138.1"/>
    <property type="molecule type" value="Genomic_DNA"/>
</dbReference>
<dbReference type="PATRIC" id="fig|593117.10.peg.1642"/>
<dbReference type="Proteomes" id="UP000001488">
    <property type="component" value="Chromosome"/>
</dbReference>
<dbReference type="PROSITE" id="PS51352">
    <property type="entry name" value="THIOREDOXIN_2"/>
    <property type="match status" value="1"/>
</dbReference>
<dbReference type="KEGG" id="tga:TGAM_1636"/>
<protein>
    <submittedName>
        <fullName evidence="3">Glutaredoxin related protein</fullName>
    </submittedName>
</protein>
<dbReference type="AlphaFoldDB" id="C5A7C6"/>
<feature type="region of interest" description="Disordered" evidence="1">
    <location>
        <begin position="161"/>
        <end position="192"/>
    </location>
</feature>
<accession>C5A7C6</accession>
<dbReference type="InterPro" id="IPR036249">
    <property type="entry name" value="Thioredoxin-like_sf"/>
</dbReference>
<feature type="domain" description="Thioredoxin" evidence="2">
    <location>
        <begin position="1"/>
        <end position="128"/>
    </location>
</feature>
<dbReference type="InterPro" id="IPR027552">
    <property type="entry name" value="CGP_CTERM"/>
</dbReference>
<dbReference type="STRING" id="593117.TGAM_1636"/>
<feature type="compositionally biased region" description="Low complexity" evidence="1">
    <location>
        <begin position="163"/>
        <end position="180"/>
    </location>
</feature>
<proteinExistence type="predicted"/>